<dbReference type="GO" id="GO:0003677">
    <property type="term" value="F:DNA binding"/>
    <property type="evidence" value="ECO:0007669"/>
    <property type="project" value="InterPro"/>
</dbReference>
<evidence type="ECO:0000313" key="4">
    <source>
        <dbReference type="EMBL" id="SDE25790.1"/>
    </source>
</evidence>
<keyword evidence="5" id="KW-1185">Reference proteome</keyword>
<dbReference type="Pfam" id="PF00589">
    <property type="entry name" value="Phage_integrase"/>
    <property type="match status" value="1"/>
</dbReference>
<evidence type="ECO:0000259" key="3">
    <source>
        <dbReference type="PROSITE" id="PS51898"/>
    </source>
</evidence>
<sequence length="145" mass="15414">MKQNKTGARVSIPATDTLKIALDTAPRRSPLILTNTKGVPWTAAGFSASWRKLCARAGIEGLTFNDLRGTAVTRLARAGCDHAEISAITGHKMGDVGRVLDHHYVSRNALLADEAIARLGDTPGTDLSNRPSNRAGVSPTQEEKA</sequence>
<dbReference type="PROSITE" id="PS51898">
    <property type="entry name" value="TYR_RECOMBINASE"/>
    <property type="match status" value="1"/>
</dbReference>
<feature type="region of interest" description="Disordered" evidence="2">
    <location>
        <begin position="121"/>
        <end position="145"/>
    </location>
</feature>
<dbReference type="GO" id="GO:0006310">
    <property type="term" value="P:DNA recombination"/>
    <property type="evidence" value="ECO:0007669"/>
    <property type="project" value="UniProtKB-KW"/>
</dbReference>
<accession>A0A1G7BGB1</accession>
<dbReference type="EMBL" id="FNAP01000005">
    <property type="protein sequence ID" value="SDE25790.1"/>
    <property type="molecule type" value="Genomic_DNA"/>
</dbReference>
<dbReference type="AlphaFoldDB" id="A0A1G7BGB1"/>
<evidence type="ECO:0000313" key="5">
    <source>
        <dbReference type="Proteomes" id="UP000199412"/>
    </source>
</evidence>
<evidence type="ECO:0000256" key="1">
    <source>
        <dbReference type="ARBA" id="ARBA00023172"/>
    </source>
</evidence>
<dbReference type="GO" id="GO:0015074">
    <property type="term" value="P:DNA integration"/>
    <property type="evidence" value="ECO:0007669"/>
    <property type="project" value="InterPro"/>
</dbReference>
<dbReference type="InterPro" id="IPR011010">
    <property type="entry name" value="DNA_brk_join_enz"/>
</dbReference>
<dbReference type="InterPro" id="IPR013762">
    <property type="entry name" value="Integrase-like_cat_sf"/>
</dbReference>
<organism evidence="4 5">
    <name type="scientific">Rhodospira trueperi</name>
    <dbReference type="NCBI Taxonomy" id="69960"/>
    <lineage>
        <taxon>Bacteria</taxon>
        <taxon>Pseudomonadati</taxon>
        <taxon>Pseudomonadota</taxon>
        <taxon>Alphaproteobacteria</taxon>
        <taxon>Rhodospirillales</taxon>
        <taxon>Rhodospirillaceae</taxon>
        <taxon>Rhodospira</taxon>
    </lineage>
</organism>
<proteinExistence type="predicted"/>
<feature type="domain" description="Tyr recombinase" evidence="3">
    <location>
        <begin position="1"/>
        <end position="118"/>
    </location>
</feature>
<dbReference type="SUPFAM" id="SSF56349">
    <property type="entry name" value="DNA breaking-rejoining enzymes"/>
    <property type="match status" value="1"/>
</dbReference>
<dbReference type="InterPro" id="IPR002104">
    <property type="entry name" value="Integrase_catalytic"/>
</dbReference>
<protein>
    <submittedName>
        <fullName evidence="4">Phage integrase family protein</fullName>
    </submittedName>
</protein>
<evidence type="ECO:0000256" key="2">
    <source>
        <dbReference type="SAM" id="MobiDB-lite"/>
    </source>
</evidence>
<name>A0A1G7BGB1_9PROT</name>
<reference evidence="4 5" key="1">
    <citation type="submission" date="2016-10" db="EMBL/GenBank/DDBJ databases">
        <authorList>
            <person name="de Groot N.N."/>
        </authorList>
    </citation>
    <scope>NUCLEOTIDE SEQUENCE [LARGE SCALE GENOMIC DNA]</scope>
    <source>
        <strain evidence="4 5">ATCC 700224</strain>
    </source>
</reference>
<dbReference type="Gene3D" id="1.10.443.10">
    <property type="entry name" value="Intergrase catalytic core"/>
    <property type="match status" value="1"/>
</dbReference>
<dbReference type="Proteomes" id="UP000199412">
    <property type="component" value="Unassembled WGS sequence"/>
</dbReference>
<dbReference type="STRING" id="69960.SAMN05421720_10513"/>
<keyword evidence="1" id="KW-0233">DNA recombination</keyword>
<gene>
    <name evidence="4" type="ORF">SAMN05421720_10513</name>
</gene>